<dbReference type="SMART" id="SM00718">
    <property type="entry name" value="DM4_12"/>
    <property type="match status" value="1"/>
</dbReference>
<dbReference type="EnsemblMetazoa" id="GPPI038309-RA">
    <property type="protein sequence ID" value="GPPI038309-PA"/>
    <property type="gene ID" value="GPPI038309"/>
</dbReference>
<reference evidence="1" key="2">
    <citation type="submission" date="2020-05" db="UniProtKB">
        <authorList>
            <consortium name="EnsemblMetazoa"/>
        </authorList>
    </citation>
    <scope>IDENTIFICATION</scope>
    <source>
        <strain evidence="1">IAEA</strain>
    </source>
</reference>
<dbReference type="PANTHER" id="PTHR21398">
    <property type="entry name" value="AGAP007094-PA"/>
    <property type="match status" value="1"/>
</dbReference>
<proteinExistence type="predicted"/>
<dbReference type="EMBL" id="JXJN01019122">
    <property type="status" value="NOT_ANNOTATED_CDS"/>
    <property type="molecule type" value="Genomic_DNA"/>
</dbReference>
<organism evidence="1 2">
    <name type="scientific">Glossina palpalis gambiensis</name>
    <dbReference type="NCBI Taxonomy" id="67801"/>
    <lineage>
        <taxon>Eukaryota</taxon>
        <taxon>Metazoa</taxon>
        <taxon>Ecdysozoa</taxon>
        <taxon>Arthropoda</taxon>
        <taxon>Hexapoda</taxon>
        <taxon>Insecta</taxon>
        <taxon>Pterygota</taxon>
        <taxon>Neoptera</taxon>
        <taxon>Endopterygota</taxon>
        <taxon>Diptera</taxon>
        <taxon>Brachycera</taxon>
        <taxon>Muscomorpha</taxon>
        <taxon>Hippoboscoidea</taxon>
        <taxon>Glossinidae</taxon>
        <taxon>Glossina</taxon>
    </lineage>
</organism>
<dbReference type="Pfam" id="PF07841">
    <property type="entry name" value="DM4_12"/>
    <property type="match status" value="1"/>
</dbReference>
<dbReference type="PANTHER" id="PTHR21398:SF21">
    <property type="entry name" value="AGAP004005-PA"/>
    <property type="match status" value="1"/>
</dbReference>
<reference evidence="2" key="1">
    <citation type="submission" date="2015-01" db="EMBL/GenBank/DDBJ databases">
        <authorList>
            <person name="Aksoy S."/>
            <person name="Warren W."/>
            <person name="Wilson R.K."/>
        </authorList>
    </citation>
    <scope>NUCLEOTIDE SEQUENCE [LARGE SCALE GENOMIC DNA]</scope>
    <source>
        <strain evidence="2">IAEA</strain>
    </source>
</reference>
<protein>
    <submittedName>
        <fullName evidence="1">Uncharacterized protein</fullName>
    </submittedName>
</protein>
<dbReference type="InterPro" id="IPR006631">
    <property type="entry name" value="DM4_12"/>
</dbReference>
<evidence type="ECO:0000313" key="1">
    <source>
        <dbReference type="EnsemblMetazoa" id="GPPI038309-PA"/>
    </source>
</evidence>
<accession>A0A1B0BRI7</accession>
<keyword evidence="2" id="KW-1185">Reference proteome</keyword>
<name>A0A1B0BRI7_9MUSC</name>
<evidence type="ECO:0000313" key="2">
    <source>
        <dbReference type="Proteomes" id="UP000092460"/>
    </source>
</evidence>
<sequence>MIFVINLEINAFNISEIVNNFNKFSFKRNKRQIPLLHNGRIATYQFITGFGVPVDNLEYEAITSGMVFKFQYFLPTQLNALKYHGTTNVKGRHGEAIKFEFNKFYFYQLLEIWLNNIGLNGRSCVLKSICEAHETPFDLESGHLWDELAHIFFHPFSTSDESVPQVNNSQEWLNKITNSGSSTCDDIFKECSKSILSIFTEIVDYF</sequence>
<dbReference type="VEuPathDB" id="VectorBase:GPPI038309"/>
<dbReference type="AlphaFoldDB" id="A0A1B0BRI7"/>
<dbReference type="Proteomes" id="UP000092460">
    <property type="component" value="Unassembled WGS sequence"/>
</dbReference>